<sequence length="117" mass="12878">MNTLLAPRYNWLIASFACRSAAPVSMALFRGAHHLPSFETSKSKSTAPVKVSELRLTLDKLEEATIKAVQQHDMLKQALDRHVSLLGHIAESISSSSSTARSNSGDYNGRRRRGGRK</sequence>
<accession>A0A139ANJ7</accession>
<proteinExistence type="predicted"/>
<evidence type="ECO:0000256" key="1">
    <source>
        <dbReference type="SAM" id="MobiDB-lite"/>
    </source>
</evidence>
<evidence type="ECO:0000313" key="3">
    <source>
        <dbReference type="Proteomes" id="UP000070544"/>
    </source>
</evidence>
<gene>
    <name evidence="2" type="ORF">M427DRAFT_54096</name>
</gene>
<keyword evidence="3" id="KW-1185">Reference proteome</keyword>
<feature type="compositionally biased region" description="Low complexity" evidence="1">
    <location>
        <begin position="94"/>
        <end position="104"/>
    </location>
</feature>
<dbReference type="AlphaFoldDB" id="A0A139ANJ7"/>
<reference evidence="2 3" key="1">
    <citation type="journal article" date="2015" name="Genome Biol. Evol.">
        <title>Phylogenomic analyses indicate that early fungi evolved digesting cell walls of algal ancestors of land plants.</title>
        <authorList>
            <person name="Chang Y."/>
            <person name="Wang S."/>
            <person name="Sekimoto S."/>
            <person name="Aerts A.L."/>
            <person name="Choi C."/>
            <person name="Clum A."/>
            <person name="LaButti K.M."/>
            <person name="Lindquist E.A."/>
            <person name="Yee Ngan C."/>
            <person name="Ohm R.A."/>
            <person name="Salamov A.A."/>
            <person name="Grigoriev I.V."/>
            <person name="Spatafora J.W."/>
            <person name="Berbee M.L."/>
        </authorList>
    </citation>
    <scope>NUCLEOTIDE SEQUENCE [LARGE SCALE GENOMIC DNA]</scope>
    <source>
        <strain evidence="2 3">JEL478</strain>
    </source>
</reference>
<dbReference type="Proteomes" id="UP000070544">
    <property type="component" value="Unassembled WGS sequence"/>
</dbReference>
<dbReference type="EMBL" id="KQ965743">
    <property type="protein sequence ID" value="KXS18298.1"/>
    <property type="molecule type" value="Genomic_DNA"/>
</dbReference>
<organism evidence="2 3">
    <name type="scientific">Gonapodya prolifera (strain JEL478)</name>
    <name type="common">Monoblepharis prolifera</name>
    <dbReference type="NCBI Taxonomy" id="1344416"/>
    <lineage>
        <taxon>Eukaryota</taxon>
        <taxon>Fungi</taxon>
        <taxon>Fungi incertae sedis</taxon>
        <taxon>Chytridiomycota</taxon>
        <taxon>Chytridiomycota incertae sedis</taxon>
        <taxon>Monoblepharidomycetes</taxon>
        <taxon>Monoblepharidales</taxon>
        <taxon>Gonapodyaceae</taxon>
        <taxon>Gonapodya</taxon>
    </lineage>
</organism>
<feature type="region of interest" description="Disordered" evidence="1">
    <location>
        <begin position="94"/>
        <end position="117"/>
    </location>
</feature>
<evidence type="ECO:0000313" key="2">
    <source>
        <dbReference type="EMBL" id="KXS18298.1"/>
    </source>
</evidence>
<protein>
    <submittedName>
        <fullName evidence="2">Uncharacterized protein</fullName>
    </submittedName>
</protein>
<name>A0A139ANJ7_GONPJ</name>